<reference evidence="3" key="1">
    <citation type="submission" date="2020-01" db="EMBL/GenBank/DDBJ databases">
        <title>Phosphoaccumulans saitamaens gen. nov., sp. nov., a polyphosphate accumulating bacterium isolated from surface river water.</title>
        <authorList>
            <person name="Watanabe K."/>
            <person name="Suda W."/>
        </authorList>
    </citation>
    <scope>NUCLEOTIDE SEQUENCE [LARGE SCALE GENOMIC DNA]</scope>
    <source>
        <strain evidence="3">ICHIAU1</strain>
    </source>
</reference>
<dbReference type="GO" id="GO:0005886">
    <property type="term" value="C:plasma membrane"/>
    <property type="evidence" value="ECO:0007669"/>
    <property type="project" value="TreeGrafter"/>
</dbReference>
<evidence type="ECO:0000259" key="1">
    <source>
        <dbReference type="Pfam" id="PF05170"/>
    </source>
</evidence>
<keyword evidence="3" id="KW-1185">Reference proteome</keyword>
<dbReference type="PANTHER" id="PTHR30441">
    <property type="entry name" value="DUF748 DOMAIN-CONTAINING PROTEIN"/>
    <property type="match status" value="1"/>
</dbReference>
<feature type="domain" description="AsmA" evidence="1">
    <location>
        <begin position="272"/>
        <end position="478"/>
    </location>
</feature>
<gene>
    <name evidence="2" type="ORF">ICHIAU1_16660</name>
</gene>
<dbReference type="OrthoDB" id="9766390at2"/>
<accession>A0A679I913</accession>
<dbReference type="InterPro" id="IPR052894">
    <property type="entry name" value="AsmA-related"/>
</dbReference>
<protein>
    <submittedName>
        <fullName evidence="2">Cell envelope biogenesis protein AsmA</fullName>
    </submittedName>
</protein>
<dbReference type="Pfam" id="PF05170">
    <property type="entry name" value="AsmA"/>
    <property type="match status" value="2"/>
</dbReference>
<dbReference type="InterPro" id="IPR007844">
    <property type="entry name" value="AsmA"/>
</dbReference>
<dbReference type="GO" id="GO:0090313">
    <property type="term" value="P:regulation of protein targeting to membrane"/>
    <property type="evidence" value="ECO:0007669"/>
    <property type="project" value="TreeGrafter"/>
</dbReference>
<feature type="domain" description="AsmA" evidence="1">
    <location>
        <begin position="13"/>
        <end position="224"/>
    </location>
</feature>
<name>A0A679I913_9RHOO</name>
<dbReference type="EMBL" id="AP022345">
    <property type="protein sequence ID" value="BBU69383.1"/>
    <property type="molecule type" value="Genomic_DNA"/>
</dbReference>
<organism evidence="2 3">
    <name type="scientific">Fluviibacter phosphoraccumulans</name>
    <dbReference type="NCBI Taxonomy" id="1751046"/>
    <lineage>
        <taxon>Bacteria</taxon>
        <taxon>Pseudomonadati</taxon>
        <taxon>Pseudomonadota</taxon>
        <taxon>Betaproteobacteria</taxon>
        <taxon>Rhodocyclales</taxon>
        <taxon>Fluviibacteraceae</taxon>
        <taxon>Fluviibacter</taxon>
    </lineage>
</organism>
<proteinExistence type="predicted"/>
<evidence type="ECO:0000313" key="2">
    <source>
        <dbReference type="EMBL" id="BBU69383.1"/>
    </source>
</evidence>
<evidence type="ECO:0000313" key="3">
    <source>
        <dbReference type="Proteomes" id="UP000463961"/>
    </source>
</evidence>
<dbReference type="AlphaFoldDB" id="A0A679I913"/>
<sequence>MNLSTRQKIGGGIALLVVAALLLVAYAIVTIDSTRLIAVVSQQVKANTGRDLQIKGPVSIKLFPKLAVVAEQVMLSNASWAADPEMLTIKQVAFSLAWAPLFNKRIEIQSVSFDQMELVLQSAPLGNKALGNWVMQPPSAPASNGDAAAGFSFALAEVHLNQVDVNYKTSAGAVVDTLLIKRFDIKSADQQTQLDGQMRWNDLPLTLKGHTDSWQRFINGGLSAPTDFSLDINVGLNKQFTRLWGQIHIDPKRDPVADLNIKADALDLRALAKSPSAGAVGTASKGRVFSDTPIGFDQWPVWHGQVQAAVGALTLPDGIQLQQVKATLTASADDALSLAPLSFRMGAGQVEADAQINGVHGNLPAVQARGFATGFTLGQIMAQMGKANQLSGGPAQMAFHLKSQGKTAHALAANANGEAQISVGAATASSSLLNAGGDFVVSVLNAINPLRKTTDTTQLQCAVAYLPVQNGLVRINQTIGVQTDRLDVTLDGRINLGPETLSLNITPKEKTGLTTGVNPAGLVQITGTLANPRMGINKRGVVKQATGVGLAIMTGGISLLAQNAAGVVSKSSPCDNVLRPWSKVAGGLATMPSY</sequence>
<dbReference type="PANTHER" id="PTHR30441:SF8">
    <property type="entry name" value="DUF748 DOMAIN-CONTAINING PROTEIN"/>
    <property type="match status" value="1"/>
</dbReference>
<dbReference type="Proteomes" id="UP000463961">
    <property type="component" value="Chromosome"/>
</dbReference>
<dbReference type="RefSeq" id="WP_162071329.1">
    <property type="nucleotide sequence ID" value="NZ_AP019011.1"/>
</dbReference>